<dbReference type="InterPro" id="IPR055781">
    <property type="entry name" value="DUF7357"/>
</dbReference>
<evidence type="ECO:0000259" key="2">
    <source>
        <dbReference type="Pfam" id="PF24054"/>
    </source>
</evidence>
<feature type="compositionally biased region" description="Basic and acidic residues" evidence="1">
    <location>
        <begin position="369"/>
        <end position="379"/>
    </location>
</feature>
<feature type="region of interest" description="Disordered" evidence="1">
    <location>
        <begin position="286"/>
        <end position="445"/>
    </location>
</feature>
<feature type="region of interest" description="Disordered" evidence="1">
    <location>
        <begin position="1115"/>
        <end position="1185"/>
    </location>
</feature>
<feature type="region of interest" description="Disordered" evidence="1">
    <location>
        <begin position="1017"/>
        <end position="1100"/>
    </location>
</feature>
<sequence length="1304" mass="143899">MRLQLTVQRHGLPPMQVLWGVGGLRPPYAAAGASPTISQLLEQINEIVPLESEDWGLEDYAVEVRGFECLHFSELSQILKEDDEVSIRPLQTSDLRFRRLSGRHQISADGKHLIDGVAFGRPYLRRGDRPAIKITPRKRRRLRYGDDEDLGAGEHSQDRQIVIRAGFQNVDNESPDDSEDGEEYDPDEDQGALDEELKDLSEDLQALVEEDEQQYLGSSERALHLDGVGEIRGRLTRSRRDTRGLGLGGASILELTDENGRRYPGDYYNPLLDYYDQDNLVSGQYIGNKRKKRKTQTQVPVAADLAIDTPASTRPGNRRRRSSSASTKNVRFEDGEPRPPNNTPEDVVMDQSEDEDFQPNGLVESGSDGSDKENAKPDMVDSEPSEASSNCDESISTVSSDTDPSESETSSSSSSASSSSNSDSEAELPVKKQQPNVTVHTTEAPLPKVTIAEGTVSTPMDVLVDSVCDASDVQRRKKTRNRNQRRRDRKRLTYLQSIGVLSSAATLTDFKQWRATSQETVHCQHTHESEKSDSKEPDTSAALEATRQALLDSIASGGIGIEPGQPEMPKPSRRGKSVDASASQNLLESKITDTPAAAKSSQETQQAVSEPPRRRAKLDLASSKRLLFGSLGLRTPKTKDDEHSLREKLMRNVKPMDIPRNEQVDDAAANHLSDDDSWKDKIILKAVECCHDGIELSAPPFPFVQRWDPQQQGQCNSRNGRGGKSKKRRRNKQQYEEQEQAQNGESDARFPETLDRREVTDGEPGEDDHEQAVQRDEREGYEGAINDQLMRDANGISATAPDEFFGVDDLPALPDDMSACKSLVPEETVPGTIFAFKQLDMSQDTNWQPKISDYRTATINAVMDNGVLHITLAHRDRPDKVKAYDAQTGKRLYSKFEMPEYEDADVDNDEGVFEIAFADLIEPKLIRAAAAEQIPNVKEQNAVRANTVEAGDGDVSMPEVDLALANGSIEGLADETNDVLDEVEPQEISEAAEKEILKIIKESGFHSDVADGVNIEQGFQSHETPLDPKADEVRDDPNSPTFNGFSSSLPEEATSKQLPSTRNQRDDTSLMAPLGNVEGPSDVDFRSFGSRSPDGDSLTGAVIDEVVLPQLEDDGADFHRPASEDAPEEADHQTSSQELSAPFSPPRTTSEVIRSNGRGSRSLPQPRPIPTLDGTSSDADDLPTLETIYSARTRTVKPFANNRVDKTASTEELPYRKLRSQSVEIKRSSPSFENRLAASQIPAGSQIIDLTLSSDAVDPDGSEYEYKGSDLPDGPGWVGKRRTRGMKTEIKRSAGRSKRTRSDV</sequence>
<feature type="compositionally biased region" description="Polar residues" evidence="1">
    <location>
        <begin position="1038"/>
        <end position="1062"/>
    </location>
</feature>
<feature type="compositionally biased region" description="Polar residues" evidence="1">
    <location>
        <begin position="1146"/>
        <end position="1163"/>
    </location>
</feature>
<dbReference type="Proteomes" id="UP000192927">
    <property type="component" value="Unassembled WGS sequence"/>
</dbReference>
<feature type="compositionally biased region" description="Acidic residues" evidence="1">
    <location>
        <begin position="347"/>
        <end position="357"/>
    </location>
</feature>
<evidence type="ECO:0000313" key="3">
    <source>
        <dbReference type="EMBL" id="SLM35659.1"/>
    </source>
</evidence>
<feature type="domain" description="DUF7357" evidence="2">
    <location>
        <begin position="1"/>
        <end position="137"/>
    </location>
</feature>
<feature type="region of interest" description="Disordered" evidence="1">
    <location>
        <begin position="1259"/>
        <end position="1304"/>
    </location>
</feature>
<organism evidence="3 4">
    <name type="scientific">Lasallia pustulata</name>
    <dbReference type="NCBI Taxonomy" id="136370"/>
    <lineage>
        <taxon>Eukaryota</taxon>
        <taxon>Fungi</taxon>
        <taxon>Dikarya</taxon>
        <taxon>Ascomycota</taxon>
        <taxon>Pezizomycotina</taxon>
        <taxon>Lecanoromycetes</taxon>
        <taxon>OSLEUM clade</taxon>
        <taxon>Umbilicariomycetidae</taxon>
        <taxon>Umbilicariales</taxon>
        <taxon>Umbilicariaceae</taxon>
        <taxon>Lasallia</taxon>
    </lineage>
</organism>
<feature type="compositionally biased region" description="Basic and acidic residues" evidence="1">
    <location>
        <begin position="1024"/>
        <end position="1037"/>
    </location>
</feature>
<feature type="compositionally biased region" description="Basic and acidic residues" evidence="1">
    <location>
        <begin position="525"/>
        <end position="538"/>
    </location>
</feature>
<feature type="compositionally biased region" description="Acidic residues" evidence="1">
    <location>
        <begin position="173"/>
        <end position="190"/>
    </location>
</feature>
<feature type="compositionally biased region" description="Basic and acidic residues" evidence="1">
    <location>
        <begin position="770"/>
        <end position="780"/>
    </location>
</feature>
<keyword evidence="4" id="KW-1185">Reference proteome</keyword>
<feature type="region of interest" description="Disordered" evidence="1">
    <location>
        <begin position="466"/>
        <end position="489"/>
    </location>
</feature>
<proteinExistence type="predicted"/>
<feature type="compositionally biased region" description="Polar residues" evidence="1">
    <location>
        <begin position="599"/>
        <end position="608"/>
    </location>
</feature>
<dbReference type="EMBL" id="FWEW01000787">
    <property type="protein sequence ID" value="SLM35659.1"/>
    <property type="molecule type" value="Genomic_DNA"/>
</dbReference>
<feature type="compositionally biased region" description="Polar residues" evidence="1">
    <location>
        <begin position="385"/>
        <end position="395"/>
    </location>
</feature>
<feature type="compositionally biased region" description="Low complexity" evidence="1">
    <location>
        <begin position="396"/>
        <end position="423"/>
    </location>
</feature>
<reference evidence="4" key="1">
    <citation type="submission" date="2017-03" db="EMBL/GenBank/DDBJ databases">
        <authorList>
            <person name="Sharma R."/>
            <person name="Thines M."/>
        </authorList>
    </citation>
    <scope>NUCLEOTIDE SEQUENCE [LARGE SCALE GENOMIC DNA]</scope>
</reference>
<protein>
    <recommendedName>
        <fullName evidence="2">DUF7357 domain-containing protein</fullName>
    </recommendedName>
</protein>
<feature type="region of interest" description="Disordered" evidence="1">
    <location>
        <begin position="521"/>
        <end position="540"/>
    </location>
</feature>
<feature type="compositionally biased region" description="Basic and acidic residues" evidence="1">
    <location>
        <begin position="746"/>
        <end position="760"/>
    </location>
</feature>
<feature type="region of interest" description="Disordered" evidence="1">
    <location>
        <begin position="702"/>
        <end position="780"/>
    </location>
</feature>
<evidence type="ECO:0000256" key="1">
    <source>
        <dbReference type="SAM" id="MobiDB-lite"/>
    </source>
</evidence>
<feature type="region of interest" description="Disordered" evidence="1">
    <location>
        <begin position="166"/>
        <end position="190"/>
    </location>
</feature>
<feature type="region of interest" description="Disordered" evidence="1">
    <location>
        <begin position="556"/>
        <end position="616"/>
    </location>
</feature>
<feature type="compositionally biased region" description="Basic residues" evidence="1">
    <location>
        <begin position="1293"/>
        <end position="1304"/>
    </location>
</feature>
<accession>A0A1W5CYC3</accession>
<dbReference type="Pfam" id="PF24054">
    <property type="entry name" value="DUF7357"/>
    <property type="match status" value="1"/>
</dbReference>
<evidence type="ECO:0000313" key="4">
    <source>
        <dbReference type="Proteomes" id="UP000192927"/>
    </source>
</evidence>
<feature type="compositionally biased region" description="Basic residues" evidence="1">
    <location>
        <begin position="721"/>
        <end position="732"/>
    </location>
</feature>
<feature type="compositionally biased region" description="Basic residues" evidence="1">
    <location>
        <begin position="475"/>
        <end position="489"/>
    </location>
</feature>
<name>A0A1W5CYC3_9LECA</name>